<sequence length="131" mass="15126">MFKNQKVVLKPMTATEMGKYQIQKSTKVVEGMKSSLHILTKKKFQYENKENGVIYVVIMKEVDMKDVGNISSIRKEVVELLNDFSDIAPTDLPSELPPLYNSQQFIYFMSGSQLPNLPTYHMNLIEYVELK</sequence>
<protein>
    <submittedName>
        <fullName evidence="1">Uncharacterized protein</fullName>
    </submittedName>
</protein>
<gene>
    <name evidence="1" type="ORF">CK203_000004</name>
</gene>
<name>A0A438KQD8_VITVI</name>
<dbReference type="AlphaFoldDB" id="A0A438KQD8"/>
<comment type="caution">
    <text evidence="1">The sequence shown here is derived from an EMBL/GenBank/DDBJ whole genome shotgun (WGS) entry which is preliminary data.</text>
</comment>
<accession>A0A438KQD8</accession>
<proteinExistence type="predicted"/>
<evidence type="ECO:0000313" key="2">
    <source>
        <dbReference type="Proteomes" id="UP000288805"/>
    </source>
</evidence>
<dbReference type="EMBL" id="QGNW01000001">
    <property type="protein sequence ID" value="RVX23416.1"/>
    <property type="molecule type" value="Genomic_DNA"/>
</dbReference>
<reference evidence="1 2" key="1">
    <citation type="journal article" date="2018" name="PLoS Genet.">
        <title>Population sequencing reveals clonal diversity and ancestral inbreeding in the grapevine cultivar Chardonnay.</title>
        <authorList>
            <person name="Roach M.J."/>
            <person name="Johnson D.L."/>
            <person name="Bohlmann J."/>
            <person name="van Vuuren H.J."/>
            <person name="Jones S.J."/>
            <person name="Pretorius I.S."/>
            <person name="Schmidt S.A."/>
            <person name="Borneman A.R."/>
        </authorList>
    </citation>
    <scope>NUCLEOTIDE SEQUENCE [LARGE SCALE GENOMIC DNA]</scope>
    <source>
        <strain evidence="2">cv. Chardonnay</strain>
        <tissue evidence="1">Leaf</tissue>
    </source>
</reference>
<evidence type="ECO:0000313" key="1">
    <source>
        <dbReference type="EMBL" id="RVX23416.1"/>
    </source>
</evidence>
<dbReference type="Proteomes" id="UP000288805">
    <property type="component" value="Unassembled WGS sequence"/>
</dbReference>
<organism evidence="1 2">
    <name type="scientific">Vitis vinifera</name>
    <name type="common">Grape</name>
    <dbReference type="NCBI Taxonomy" id="29760"/>
    <lineage>
        <taxon>Eukaryota</taxon>
        <taxon>Viridiplantae</taxon>
        <taxon>Streptophyta</taxon>
        <taxon>Embryophyta</taxon>
        <taxon>Tracheophyta</taxon>
        <taxon>Spermatophyta</taxon>
        <taxon>Magnoliopsida</taxon>
        <taxon>eudicotyledons</taxon>
        <taxon>Gunneridae</taxon>
        <taxon>Pentapetalae</taxon>
        <taxon>rosids</taxon>
        <taxon>Vitales</taxon>
        <taxon>Vitaceae</taxon>
        <taxon>Viteae</taxon>
        <taxon>Vitis</taxon>
    </lineage>
</organism>